<sequence length="153" mass="17200">MSEQLVVDGYNVIHAWRDLRSLIAESLELARERLVSRLAVLAQVTGAEVSVVFDAHRRRGPVRPEPGLEHESWVDGVRVAFTRRAKSADQVIERMAYEAQERGAPLLVATSDSLHRTMLRGMGAAVIDTDELLRRVTAAEAELARRLRAYSRR</sequence>
<dbReference type="Proteomes" id="UP000612893">
    <property type="component" value="Unassembled WGS sequence"/>
</dbReference>
<name>A0A934KA52_9BACT</name>
<dbReference type="RefSeq" id="WP_338202861.1">
    <property type="nucleotide sequence ID" value="NZ_JAEKNR010000149.1"/>
</dbReference>
<keyword evidence="2" id="KW-1185">Reference proteome</keyword>
<dbReference type="PANTHER" id="PTHR34547">
    <property type="entry name" value="YACP-LIKE NYN DOMAIN PROTEIN"/>
    <property type="match status" value="1"/>
</dbReference>
<dbReference type="Pfam" id="PF05991">
    <property type="entry name" value="NYN_YacP"/>
    <property type="match status" value="1"/>
</dbReference>
<evidence type="ECO:0000313" key="1">
    <source>
        <dbReference type="EMBL" id="MBJ7599368.1"/>
    </source>
</evidence>
<gene>
    <name evidence="1" type="ORF">JF922_14990</name>
</gene>
<dbReference type="AlphaFoldDB" id="A0A934KA52"/>
<protein>
    <submittedName>
        <fullName evidence="1">NYN domain-containing protein</fullName>
    </submittedName>
</protein>
<dbReference type="CDD" id="cd10912">
    <property type="entry name" value="PIN_YacP-like"/>
    <property type="match status" value="1"/>
</dbReference>
<comment type="caution">
    <text evidence="1">The sequence shown here is derived from an EMBL/GenBank/DDBJ whole genome shotgun (WGS) entry which is preliminary data.</text>
</comment>
<proteinExistence type="predicted"/>
<dbReference type="PANTHER" id="PTHR34547:SF1">
    <property type="entry name" value="YACP-LIKE NYN DOMAIN PROTEIN"/>
    <property type="match status" value="1"/>
</dbReference>
<dbReference type="InterPro" id="IPR010298">
    <property type="entry name" value="YacP-like"/>
</dbReference>
<reference evidence="1" key="1">
    <citation type="submission" date="2020-10" db="EMBL/GenBank/DDBJ databases">
        <title>Ca. Dormibacterota MAGs.</title>
        <authorList>
            <person name="Montgomery K."/>
        </authorList>
    </citation>
    <scope>NUCLEOTIDE SEQUENCE [LARGE SCALE GENOMIC DNA]</scope>
    <source>
        <strain evidence="1">SC8812_S17_10</strain>
    </source>
</reference>
<evidence type="ECO:0000313" key="2">
    <source>
        <dbReference type="Proteomes" id="UP000612893"/>
    </source>
</evidence>
<organism evidence="1 2">
    <name type="scientific">Candidatus Nephthysia bennettiae</name>
    <dbReference type="NCBI Taxonomy" id="3127016"/>
    <lineage>
        <taxon>Bacteria</taxon>
        <taxon>Bacillati</taxon>
        <taxon>Candidatus Dormiibacterota</taxon>
        <taxon>Candidatus Dormibacteria</taxon>
        <taxon>Candidatus Dormibacterales</taxon>
        <taxon>Candidatus Dormibacteraceae</taxon>
        <taxon>Candidatus Nephthysia</taxon>
    </lineage>
</organism>
<dbReference type="EMBL" id="JAEKNR010000149">
    <property type="protein sequence ID" value="MBJ7599368.1"/>
    <property type="molecule type" value="Genomic_DNA"/>
</dbReference>
<accession>A0A934KA52</accession>